<dbReference type="Gene3D" id="3.30.420.10">
    <property type="entry name" value="Ribonuclease H-like superfamily/Ribonuclease H"/>
    <property type="match status" value="1"/>
</dbReference>
<feature type="region of interest" description="Disordered" evidence="3">
    <location>
        <begin position="89"/>
        <end position="116"/>
    </location>
</feature>
<dbReference type="Pfam" id="PF07727">
    <property type="entry name" value="RVT_2"/>
    <property type="match status" value="1"/>
</dbReference>
<reference evidence="5" key="1">
    <citation type="journal article" date="2019" name="Sci. Rep.">
        <title>Draft genome of Tanacetum cinerariifolium, the natural source of mosquito coil.</title>
        <authorList>
            <person name="Yamashiro T."/>
            <person name="Shiraishi A."/>
            <person name="Satake H."/>
            <person name="Nakayama K."/>
        </authorList>
    </citation>
    <scope>NUCLEOTIDE SEQUENCE</scope>
</reference>
<gene>
    <name evidence="5" type="ORF">Tci_002557</name>
</gene>
<dbReference type="InterPro" id="IPR039537">
    <property type="entry name" value="Retrotran_Ty1/copia-like"/>
</dbReference>
<dbReference type="PANTHER" id="PTHR42648:SF27">
    <property type="entry name" value="RNA-DIRECTED DNA POLYMERASE"/>
    <property type="match status" value="1"/>
</dbReference>
<dbReference type="EMBL" id="BKCJ010000169">
    <property type="protein sequence ID" value="GEU30579.1"/>
    <property type="molecule type" value="Genomic_DNA"/>
</dbReference>
<sequence>MESLEFVFYSKTVLGYALPKELGVSLILNALNKRYDQFVQNYNMYSLGKTLAKLHAMLKLHEKGIPKKVETPTMLAIWEGKIQKDKKKLQRAKGEGKGKNKFAYAPKPKIPPPPKTVSKEGANYFITFTDDFSRYGFVYLMKHKHDVFETFKVFLNEVENQLASGSHGLLEMSASDKGLEIIQEEDTQPSKNTSEAHNDVAPIKEYEFGDLDERPNYKAALAYPESNKCLEAMNTEMQSMKDNQLWYLVDLPSNGKPVGCKWIFKKKTDMNGNVHTFKGHLVAQGFTQSYGVDYGETFYPVADIRAIGILLAIVVFYNYEI</sequence>
<comment type="caution">
    <text evidence="5">The sequence shown here is derived from an EMBL/GenBank/DDBJ whole genome shotgun (WGS) entry which is preliminary data.</text>
</comment>
<protein>
    <submittedName>
        <fullName evidence="5">Putative retrotransposon Ty1-copia subclass protein</fullName>
    </submittedName>
</protein>
<dbReference type="GO" id="GO:0016787">
    <property type="term" value="F:hydrolase activity"/>
    <property type="evidence" value="ECO:0007669"/>
    <property type="project" value="UniProtKB-KW"/>
</dbReference>
<dbReference type="GO" id="GO:0046872">
    <property type="term" value="F:metal ion binding"/>
    <property type="evidence" value="ECO:0007669"/>
    <property type="project" value="UniProtKB-KW"/>
</dbReference>
<organism evidence="5">
    <name type="scientific">Tanacetum cinerariifolium</name>
    <name type="common">Dalmatian daisy</name>
    <name type="synonym">Chrysanthemum cinerariifolium</name>
    <dbReference type="NCBI Taxonomy" id="118510"/>
    <lineage>
        <taxon>Eukaryota</taxon>
        <taxon>Viridiplantae</taxon>
        <taxon>Streptophyta</taxon>
        <taxon>Embryophyta</taxon>
        <taxon>Tracheophyta</taxon>
        <taxon>Spermatophyta</taxon>
        <taxon>Magnoliopsida</taxon>
        <taxon>eudicotyledons</taxon>
        <taxon>Gunneridae</taxon>
        <taxon>Pentapetalae</taxon>
        <taxon>asterids</taxon>
        <taxon>campanulids</taxon>
        <taxon>Asterales</taxon>
        <taxon>Asteraceae</taxon>
        <taxon>Asteroideae</taxon>
        <taxon>Anthemideae</taxon>
        <taxon>Anthemidinae</taxon>
        <taxon>Tanacetum</taxon>
    </lineage>
</organism>
<dbReference type="AlphaFoldDB" id="A0A6L2J0R9"/>
<evidence type="ECO:0000313" key="5">
    <source>
        <dbReference type="EMBL" id="GEU30579.1"/>
    </source>
</evidence>
<keyword evidence="2" id="KW-0378">Hydrolase</keyword>
<dbReference type="PANTHER" id="PTHR42648">
    <property type="entry name" value="TRANSPOSASE, PUTATIVE-RELATED"/>
    <property type="match status" value="1"/>
</dbReference>
<dbReference type="InterPro" id="IPR013103">
    <property type="entry name" value="RVT_2"/>
</dbReference>
<proteinExistence type="predicted"/>
<evidence type="ECO:0000256" key="3">
    <source>
        <dbReference type="SAM" id="MobiDB-lite"/>
    </source>
</evidence>
<dbReference type="InterPro" id="IPR012337">
    <property type="entry name" value="RNaseH-like_sf"/>
</dbReference>
<evidence type="ECO:0000259" key="4">
    <source>
        <dbReference type="Pfam" id="PF07727"/>
    </source>
</evidence>
<evidence type="ECO:0000256" key="2">
    <source>
        <dbReference type="ARBA" id="ARBA00022801"/>
    </source>
</evidence>
<keyword evidence="1" id="KW-0479">Metal-binding</keyword>
<dbReference type="InterPro" id="IPR036397">
    <property type="entry name" value="RNaseH_sf"/>
</dbReference>
<feature type="domain" description="Reverse transcriptase Ty1/copia-type" evidence="4">
    <location>
        <begin position="243"/>
        <end position="320"/>
    </location>
</feature>
<accession>A0A6L2J0R9</accession>
<evidence type="ECO:0000256" key="1">
    <source>
        <dbReference type="ARBA" id="ARBA00022723"/>
    </source>
</evidence>
<dbReference type="SUPFAM" id="SSF53098">
    <property type="entry name" value="Ribonuclease H-like"/>
    <property type="match status" value="1"/>
</dbReference>
<dbReference type="GO" id="GO:0003676">
    <property type="term" value="F:nucleic acid binding"/>
    <property type="evidence" value="ECO:0007669"/>
    <property type="project" value="InterPro"/>
</dbReference>
<name>A0A6L2J0R9_TANCI</name>